<organism evidence="1">
    <name type="scientific">marine sediment metagenome</name>
    <dbReference type="NCBI Taxonomy" id="412755"/>
    <lineage>
        <taxon>unclassified sequences</taxon>
        <taxon>metagenomes</taxon>
        <taxon>ecological metagenomes</taxon>
    </lineage>
</organism>
<gene>
    <name evidence="1" type="ORF">S01H4_37154</name>
</gene>
<dbReference type="EMBL" id="BART01019935">
    <property type="protein sequence ID" value="GAG98032.1"/>
    <property type="molecule type" value="Genomic_DNA"/>
</dbReference>
<protein>
    <submittedName>
        <fullName evidence="1">Uncharacterized protein</fullName>
    </submittedName>
</protein>
<accession>X1CYQ7</accession>
<proteinExistence type="predicted"/>
<name>X1CYQ7_9ZZZZ</name>
<dbReference type="AlphaFoldDB" id="X1CYQ7"/>
<reference evidence="1" key="1">
    <citation type="journal article" date="2014" name="Front. Microbiol.">
        <title>High frequency of phylogenetically diverse reductive dehalogenase-homologous genes in deep subseafloor sedimentary metagenomes.</title>
        <authorList>
            <person name="Kawai M."/>
            <person name="Futagami T."/>
            <person name="Toyoda A."/>
            <person name="Takaki Y."/>
            <person name="Nishi S."/>
            <person name="Hori S."/>
            <person name="Arai W."/>
            <person name="Tsubouchi T."/>
            <person name="Morono Y."/>
            <person name="Uchiyama I."/>
            <person name="Ito T."/>
            <person name="Fujiyama A."/>
            <person name="Inagaki F."/>
            <person name="Takami H."/>
        </authorList>
    </citation>
    <scope>NUCLEOTIDE SEQUENCE</scope>
    <source>
        <strain evidence="1">Expedition CK06-06</strain>
    </source>
</reference>
<comment type="caution">
    <text evidence="1">The sequence shown here is derived from an EMBL/GenBank/DDBJ whole genome shotgun (WGS) entry which is preliminary data.</text>
</comment>
<sequence>MNEALELMNLGDWYACWEPDLDLPHEGKCYPDDKSIVICSTDEGEAMDVLVHEILELKLRPVLGAHMAVINQLNSVIQDFLYEEKERMIEDMIPFLLQSIEEKLREKGEEGESG</sequence>
<evidence type="ECO:0000313" key="1">
    <source>
        <dbReference type="EMBL" id="GAG98032.1"/>
    </source>
</evidence>